<proteinExistence type="predicted"/>
<dbReference type="PROSITE" id="PS50112">
    <property type="entry name" value="PAS"/>
    <property type="match status" value="1"/>
</dbReference>
<keyword evidence="1" id="KW-0812">Transmembrane</keyword>
<dbReference type="InterPro" id="IPR000160">
    <property type="entry name" value="GGDEF_dom"/>
</dbReference>
<dbReference type="SMART" id="SM00091">
    <property type="entry name" value="PAS"/>
    <property type="match status" value="2"/>
</dbReference>
<dbReference type="CDD" id="cd00130">
    <property type="entry name" value="PAS"/>
    <property type="match status" value="1"/>
</dbReference>
<name>A0ABM9WKA4_9GAMM</name>
<dbReference type="PROSITE" id="PS50113">
    <property type="entry name" value="PAC"/>
    <property type="match status" value="1"/>
</dbReference>
<dbReference type="Pfam" id="PF00563">
    <property type="entry name" value="EAL"/>
    <property type="match status" value="1"/>
</dbReference>
<dbReference type="InterPro" id="IPR000700">
    <property type="entry name" value="PAS-assoc_C"/>
</dbReference>
<dbReference type="SMART" id="SM00086">
    <property type="entry name" value="PAC"/>
    <property type="match status" value="1"/>
</dbReference>
<dbReference type="SUPFAM" id="SSF141868">
    <property type="entry name" value="EAL domain-like"/>
    <property type="match status" value="1"/>
</dbReference>
<dbReference type="InterPro" id="IPR035965">
    <property type="entry name" value="PAS-like_dom_sf"/>
</dbReference>
<dbReference type="InterPro" id="IPR043128">
    <property type="entry name" value="Rev_trsase/Diguanyl_cyclase"/>
</dbReference>
<dbReference type="Gene3D" id="3.20.20.450">
    <property type="entry name" value="EAL domain"/>
    <property type="match status" value="1"/>
</dbReference>
<dbReference type="CDD" id="cd01948">
    <property type="entry name" value="EAL"/>
    <property type="match status" value="1"/>
</dbReference>
<dbReference type="PROSITE" id="PS50887">
    <property type="entry name" value="GGDEF"/>
    <property type="match status" value="1"/>
</dbReference>
<dbReference type="PROSITE" id="PS50883">
    <property type="entry name" value="EAL"/>
    <property type="match status" value="1"/>
</dbReference>
<dbReference type="EMBL" id="AAMX01000018">
    <property type="protein sequence ID" value="EAQ31364.1"/>
    <property type="molecule type" value="Genomic_DNA"/>
</dbReference>
<keyword evidence="1" id="KW-1133">Transmembrane helix</keyword>
<dbReference type="SMART" id="SM00052">
    <property type="entry name" value="EAL"/>
    <property type="match status" value="1"/>
</dbReference>
<dbReference type="Gene3D" id="6.10.340.10">
    <property type="match status" value="1"/>
</dbReference>
<comment type="caution">
    <text evidence="6">The sequence shown here is derived from an EMBL/GenBank/DDBJ whole genome shotgun (WGS) entry which is preliminary data.</text>
</comment>
<dbReference type="RefSeq" id="WP_006956832.1">
    <property type="nucleotide sequence ID" value="NZ_CH672409.1"/>
</dbReference>
<feature type="domain" description="EAL" evidence="4">
    <location>
        <begin position="561"/>
        <end position="815"/>
    </location>
</feature>
<evidence type="ECO:0000259" key="3">
    <source>
        <dbReference type="PROSITE" id="PS50113"/>
    </source>
</evidence>
<dbReference type="SMART" id="SM00267">
    <property type="entry name" value="GGDEF"/>
    <property type="match status" value="1"/>
</dbReference>
<dbReference type="InterPro" id="IPR035919">
    <property type="entry name" value="EAL_sf"/>
</dbReference>
<reference evidence="6 7" key="1">
    <citation type="submission" date="2006-01" db="EMBL/GenBank/DDBJ databases">
        <authorList>
            <person name="Brettar I."/>
            <person name="Hofle M."/>
            <person name="Ferriera S."/>
            <person name="Johnson J."/>
            <person name="Kravitz S."/>
            <person name="Halpern A."/>
            <person name="Remington K."/>
            <person name="Beeson K."/>
            <person name="Tran B."/>
            <person name="Rogers Y.-H."/>
            <person name="Friedman R."/>
            <person name="Venter J.C."/>
        </authorList>
    </citation>
    <scope>NUCLEOTIDE SEQUENCE [LARGE SCALE GENOMIC DNA]</scope>
    <source>
        <strain evidence="6 7">OS145</strain>
    </source>
</reference>
<evidence type="ECO:0000313" key="6">
    <source>
        <dbReference type="EMBL" id="EAQ31364.1"/>
    </source>
</evidence>
<dbReference type="PANTHER" id="PTHR44757:SF2">
    <property type="entry name" value="BIOFILM ARCHITECTURE MAINTENANCE PROTEIN MBAA"/>
    <property type="match status" value="1"/>
</dbReference>
<evidence type="ECO:0000259" key="2">
    <source>
        <dbReference type="PROSITE" id="PS50112"/>
    </source>
</evidence>
<dbReference type="NCBIfam" id="TIGR00254">
    <property type="entry name" value="GGDEF"/>
    <property type="match status" value="1"/>
</dbReference>
<feature type="transmembrane region" description="Helical" evidence="1">
    <location>
        <begin position="184"/>
        <end position="202"/>
    </location>
</feature>
<dbReference type="CDD" id="cd01949">
    <property type="entry name" value="GGDEF"/>
    <property type="match status" value="1"/>
</dbReference>
<protein>
    <submittedName>
        <fullName evidence="6">Signal transduction protein containing a membrane domain an EAL and a GGDEF domain-like</fullName>
    </submittedName>
</protein>
<dbReference type="InterPro" id="IPR000014">
    <property type="entry name" value="PAS"/>
</dbReference>
<gene>
    <name evidence="6" type="ORF">OS145_05615</name>
</gene>
<dbReference type="InterPro" id="IPR052155">
    <property type="entry name" value="Biofilm_reg_signaling"/>
</dbReference>
<feature type="domain" description="PAC" evidence="3">
    <location>
        <begin position="328"/>
        <end position="382"/>
    </location>
</feature>
<dbReference type="Pfam" id="PF13426">
    <property type="entry name" value="PAS_9"/>
    <property type="match status" value="1"/>
</dbReference>
<feature type="domain" description="PAS" evidence="2">
    <location>
        <begin position="257"/>
        <end position="303"/>
    </location>
</feature>
<feature type="transmembrane region" description="Helical" evidence="1">
    <location>
        <begin position="12"/>
        <end position="34"/>
    </location>
</feature>
<organism evidence="6 7">
    <name type="scientific">Idiomarina baltica OS145</name>
    <dbReference type="NCBI Taxonomy" id="314276"/>
    <lineage>
        <taxon>Bacteria</taxon>
        <taxon>Pseudomonadati</taxon>
        <taxon>Pseudomonadota</taxon>
        <taxon>Gammaproteobacteria</taxon>
        <taxon>Alteromonadales</taxon>
        <taxon>Idiomarinaceae</taxon>
        <taxon>Idiomarina</taxon>
    </lineage>
</organism>
<dbReference type="NCBIfam" id="TIGR00229">
    <property type="entry name" value="sensory_box"/>
    <property type="match status" value="1"/>
</dbReference>
<feature type="domain" description="GGDEF" evidence="5">
    <location>
        <begin position="413"/>
        <end position="552"/>
    </location>
</feature>
<dbReference type="Proteomes" id="UP000016543">
    <property type="component" value="Unassembled WGS sequence"/>
</dbReference>
<dbReference type="InterPro" id="IPR029787">
    <property type="entry name" value="Nucleotide_cyclase"/>
</dbReference>
<dbReference type="Gene3D" id="3.30.70.270">
    <property type="match status" value="1"/>
</dbReference>
<evidence type="ECO:0000256" key="1">
    <source>
        <dbReference type="SAM" id="Phobius"/>
    </source>
</evidence>
<evidence type="ECO:0000259" key="4">
    <source>
        <dbReference type="PROSITE" id="PS50883"/>
    </source>
</evidence>
<dbReference type="InterPro" id="IPR001610">
    <property type="entry name" value="PAC"/>
</dbReference>
<dbReference type="SUPFAM" id="SSF55785">
    <property type="entry name" value="PYP-like sensor domain (PAS domain)"/>
    <property type="match status" value="1"/>
</dbReference>
<keyword evidence="1" id="KW-0472">Membrane</keyword>
<keyword evidence="7" id="KW-1185">Reference proteome</keyword>
<dbReference type="InterPro" id="IPR001633">
    <property type="entry name" value="EAL_dom"/>
</dbReference>
<evidence type="ECO:0000313" key="7">
    <source>
        <dbReference type="Proteomes" id="UP000016543"/>
    </source>
</evidence>
<dbReference type="Pfam" id="PF00990">
    <property type="entry name" value="GGDEF"/>
    <property type="match status" value="1"/>
</dbReference>
<dbReference type="SUPFAM" id="SSF55073">
    <property type="entry name" value="Nucleotide cyclase"/>
    <property type="match status" value="1"/>
</dbReference>
<evidence type="ECO:0000259" key="5">
    <source>
        <dbReference type="PROSITE" id="PS50887"/>
    </source>
</evidence>
<dbReference type="PANTHER" id="PTHR44757">
    <property type="entry name" value="DIGUANYLATE CYCLASE DGCP"/>
    <property type="match status" value="1"/>
</dbReference>
<dbReference type="Gene3D" id="3.30.450.20">
    <property type="entry name" value="PAS domain"/>
    <property type="match status" value="1"/>
</dbReference>
<accession>A0ABM9WKA4</accession>
<sequence length="821" mass="93812">MASMSIKFFQRLSTQISLLVGFVGVAMFVSLATFTITEQTTENRHVVEQEVLTTARMMQATFDRVVRYERTDLLHEILSQLQDQPNVLAAFIYNREGRIEYAADHHWLDKPLYQALNIAPQTWHELNANSDITLHHVEDQGRLIVYVPLTVSSDFPEFRPFSLMIAFEQKHTFWSVARSRITTLTIQLIIVLLLVALLHRYLNYRISKRLGYMQTGVQAMRDEQQRVAIDVRGKDDIAALARQVEAIAAERHAHWSKLKNLETAVDQSNECIIITDAKGQIEYVNKAFEWITGYQRDELVGSNPRILKSGLTQQSVYHELWDTLNQGKTWRGELLNQRKDGRVYTVYSIITPVYNEQGECTHYIAVEDDITERKADEQRLHYMAYYETLTGLPNRLHMTQIIDQALASLEEGELGNLLLVDIDRLQQINDARGHEFGNRLVQAFAERMKQWTEQQGVQLAHLGADLFAVLFPPQVSKREVAKEKLYETCEALLTVIRKPIPLDGDVLTMSATIGAVVYPQKGGNAEQLLRRAETALHKAKRYGGNHFAVYRQQYGEEIKRQFDVERMLRHALKNDELDLYLQSQVDATGKVVSAEGLVRWHHPEQGLISPGVFIPIAERSDLILSIDRWVLQRAAQILASKEIAENPIDALSVNISARHFVRGDLVHVVSKLLENYHFKPQQLMIEVTEGVLIEDTDKVIEVMRELSKLGIRFSIDDFGTGYSSLAYIQKLPVSELKIDQSFVRSMGEKTTHDALVETILSIGEHLDLRMIAEGVETEHEARFLTERCPTIVMQGYLFAYPVPAQEWLASFSPNCSTTRSK</sequence>